<dbReference type="SMART" id="SM01231">
    <property type="entry name" value="H-kinase_dim"/>
    <property type="match status" value="1"/>
</dbReference>
<dbReference type="EC" id="2.7.13.3" evidence="2"/>
<name>A0A2L2XD03_9FIRM</name>
<dbReference type="SUPFAM" id="SSF55874">
    <property type="entry name" value="ATPase domain of HSP90 chaperone/DNA topoisomerase II/histidine kinase"/>
    <property type="match status" value="1"/>
</dbReference>
<dbReference type="InterPro" id="IPR036097">
    <property type="entry name" value="HisK_dim/P_sf"/>
</dbReference>
<protein>
    <recommendedName>
        <fullName evidence="3">Stage 0 sporulation protein A homolog</fullName>
        <ecNumber evidence="2">2.7.13.3</ecNumber>
    </recommendedName>
</protein>
<proteinExistence type="predicted"/>
<dbReference type="GO" id="GO:0006935">
    <property type="term" value="P:chemotaxis"/>
    <property type="evidence" value="ECO:0007669"/>
    <property type="project" value="UniProtKB-KW"/>
</dbReference>
<evidence type="ECO:0000256" key="4">
    <source>
        <dbReference type="ARBA" id="ARBA00022500"/>
    </source>
</evidence>
<keyword evidence="6" id="KW-0808">Transferase</keyword>
<feature type="domain" description="CheW-like" evidence="15">
    <location>
        <begin position="534"/>
        <end position="675"/>
    </location>
</feature>
<dbReference type="InterPro" id="IPR001789">
    <property type="entry name" value="Sig_transdc_resp-reg_receiver"/>
</dbReference>
<comment type="catalytic activity">
    <reaction evidence="1">
        <text>ATP + protein L-histidine = ADP + protein N-phospho-L-histidine.</text>
        <dbReference type="EC" id="2.7.13.3"/>
    </reaction>
</comment>
<comment type="function">
    <text evidence="9">May play the central regulatory role in sporulation. It may be an element of the effector pathway responsible for the activation of sporulation genes in response to nutritional stress. Spo0A may act in concert with spo0H (a sigma factor) to control the expression of some genes that are critical to the sporulation process.</text>
</comment>
<evidence type="ECO:0000256" key="1">
    <source>
        <dbReference type="ARBA" id="ARBA00000085"/>
    </source>
</evidence>
<feature type="modified residue" description="Phosphohistidine" evidence="10">
    <location>
        <position position="46"/>
    </location>
</feature>
<dbReference type="PANTHER" id="PTHR43395">
    <property type="entry name" value="SENSOR HISTIDINE KINASE CHEA"/>
    <property type="match status" value="1"/>
</dbReference>
<evidence type="ECO:0000256" key="10">
    <source>
        <dbReference type="PROSITE-ProRule" id="PRU00110"/>
    </source>
</evidence>
<dbReference type="SMART" id="SM00260">
    <property type="entry name" value="CheW"/>
    <property type="match status" value="1"/>
</dbReference>
<evidence type="ECO:0000313" key="17">
    <source>
        <dbReference type="EMBL" id="GBF32106.1"/>
    </source>
</evidence>
<dbReference type="PRINTS" id="PR00344">
    <property type="entry name" value="BCTRLSENSOR"/>
</dbReference>
<evidence type="ECO:0000256" key="5">
    <source>
        <dbReference type="ARBA" id="ARBA00022553"/>
    </source>
</evidence>
<dbReference type="PROSITE" id="PS50851">
    <property type="entry name" value="CHEW"/>
    <property type="match status" value="2"/>
</dbReference>
<dbReference type="Pfam" id="PF00072">
    <property type="entry name" value="Response_reg"/>
    <property type="match status" value="1"/>
</dbReference>
<sequence length="970" mass="106386">MNNQELISNFVEEVTGHVDAVEAGLLRLEGGNGDAEVVHGVFRSLHSIKGTAGFFDLANIVELSHTMENLFGEIRNGNVIIDSEMIDTLLSANDCLKKMISDVYNSHEVDISDYVSSISSLLQSRNEENQTQAGSLEQVEEASSRSAGSLPDFKLTHGHRPFKMNFSANADVAALTQKIGSIGNVIGLLVGEDVVLFSSVLEKGLVAAALDIDEDKITELTGSEFSQFQNTAAFRLPGECVPVGAEGFAGPQGEPAEAADNVAGQPAEIMDGAIKRPARTGDDTVRVHVSLLNDLLNLASEMVLGRNQLFRILESYRKAIPGVKSVLQNIDAITTELQEKIMLTRMQPVAKVFNKFPRIIREISKKLGKDIELQMEGSEVELDKSIIEQLADPLTHLVRNAADHGIELPEEREEKGKPRTGKIKLRAYHESGYVNIDIIDDGKGIDIENIKSAALKKGFINQAEIPTLGERDFLELLFHPGFSTAGKVTDFSGRGVGMDVVKTNIEKLGGTMEIMTCLGQGTTLRLNIPLTLAIISSLIVDVQGQKFALPQVNLQGLVRIKPGGGNAARRIEQVRGADVLRFRGKLLPIVHLGGILGLKREEPDKNGVMRVLVIKSGSKLFGLVVDVIHDWEEILVKPVPRYLKGCQCYSGVTIMGDGRTAMILDPEGIASAAGLRFADEARDLKSGDLTPATDSMAENQNLLLFKCSGPEILAIDLSMVSRVEKISSGQIERIGSKEFIQFRGEALRIIRPENYLPITAADDSPGTQYVIVPKMISHTMGILTERIIDTTERKIKFGPELIKNSGIFGSMVLDGRIVVFINIYELFEMAAQGRLKKDAQAIASKNKRILLAEDTPFFMKMEKEYLESEGYEVLAAVNGREAWQLLQENHVDLLISDIEMPLMDGFELMKRVRGDKNLASLPAIAVTSMSDEKSARKGMEAGFNFYEIKLDKERLLDKVKTVLKKRGDVL</sequence>
<dbReference type="SUPFAM" id="SSF47226">
    <property type="entry name" value="Histidine-containing phosphotransfer domain, HPT domain"/>
    <property type="match status" value="1"/>
</dbReference>
<feature type="domain" description="Histidine kinase" evidence="13">
    <location>
        <begin position="273"/>
        <end position="532"/>
    </location>
</feature>
<evidence type="ECO:0000259" key="13">
    <source>
        <dbReference type="PROSITE" id="PS50109"/>
    </source>
</evidence>
<dbReference type="Pfam" id="PF01584">
    <property type="entry name" value="CheW"/>
    <property type="match status" value="2"/>
</dbReference>
<dbReference type="Proteomes" id="UP000239549">
    <property type="component" value="Unassembled WGS sequence"/>
</dbReference>
<evidence type="ECO:0000259" key="16">
    <source>
        <dbReference type="PROSITE" id="PS50894"/>
    </source>
</evidence>
<evidence type="ECO:0000256" key="6">
    <source>
        <dbReference type="ARBA" id="ARBA00022679"/>
    </source>
</evidence>
<dbReference type="Gene3D" id="1.20.120.160">
    <property type="entry name" value="HPT domain"/>
    <property type="match status" value="1"/>
</dbReference>
<dbReference type="InterPro" id="IPR004358">
    <property type="entry name" value="Sig_transdc_His_kin-like_C"/>
</dbReference>
<dbReference type="InterPro" id="IPR036641">
    <property type="entry name" value="HPT_dom_sf"/>
</dbReference>
<comment type="caution">
    <text evidence="17">The sequence shown here is derived from an EMBL/GenBank/DDBJ whole genome shotgun (WGS) entry which is preliminary data.</text>
</comment>
<dbReference type="Gene3D" id="2.30.30.40">
    <property type="entry name" value="SH3 Domains"/>
    <property type="match status" value="1"/>
</dbReference>
<dbReference type="Gene3D" id="3.40.50.2300">
    <property type="match status" value="1"/>
</dbReference>
<evidence type="ECO:0000256" key="9">
    <source>
        <dbReference type="ARBA" id="ARBA00024867"/>
    </source>
</evidence>
<dbReference type="SUPFAM" id="SSF47384">
    <property type="entry name" value="Homodimeric domain of signal transducing histidine kinase"/>
    <property type="match status" value="1"/>
</dbReference>
<evidence type="ECO:0000259" key="15">
    <source>
        <dbReference type="PROSITE" id="PS50851"/>
    </source>
</evidence>
<dbReference type="InterPro" id="IPR036890">
    <property type="entry name" value="HATPase_C_sf"/>
</dbReference>
<dbReference type="PANTHER" id="PTHR43395:SF1">
    <property type="entry name" value="CHEMOTAXIS PROTEIN CHEA"/>
    <property type="match status" value="1"/>
</dbReference>
<dbReference type="InterPro" id="IPR008207">
    <property type="entry name" value="Sig_transdc_His_kin_Hpt_dom"/>
</dbReference>
<feature type="modified residue" description="4-aspartylphosphate" evidence="11">
    <location>
        <position position="897"/>
    </location>
</feature>
<dbReference type="RefSeq" id="WP_128739042.1">
    <property type="nucleotide sequence ID" value="NZ_BFAV01000018.1"/>
</dbReference>
<dbReference type="Pfam" id="PF01627">
    <property type="entry name" value="Hpt"/>
    <property type="match status" value="1"/>
</dbReference>
<dbReference type="Gene3D" id="3.30.565.10">
    <property type="entry name" value="Histidine kinase-like ATPase, C-terminal domain"/>
    <property type="match status" value="1"/>
</dbReference>
<dbReference type="GO" id="GO:0000155">
    <property type="term" value="F:phosphorelay sensor kinase activity"/>
    <property type="evidence" value="ECO:0007669"/>
    <property type="project" value="InterPro"/>
</dbReference>
<evidence type="ECO:0000256" key="8">
    <source>
        <dbReference type="ARBA" id="ARBA00023012"/>
    </source>
</evidence>
<evidence type="ECO:0000313" key="18">
    <source>
        <dbReference type="Proteomes" id="UP000239549"/>
    </source>
</evidence>
<evidence type="ECO:0000259" key="14">
    <source>
        <dbReference type="PROSITE" id="PS50110"/>
    </source>
</evidence>
<dbReference type="Gene3D" id="1.10.287.560">
    <property type="entry name" value="Histidine kinase CheA-like, homodimeric domain"/>
    <property type="match status" value="1"/>
</dbReference>
<dbReference type="SMART" id="SM00073">
    <property type="entry name" value="HPT"/>
    <property type="match status" value="1"/>
</dbReference>
<dbReference type="InterPro" id="IPR002545">
    <property type="entry name" value="CheW-lke_dom"/>
</dbReference>
<accession>A0A2L2XD03</accession>
<dbReference type="FunFam" id="3.30.565.10:FF:000016">
    <property type="entry name" value="Chemotaxis protein CheA, putative"/>
    <property type="match status" value="1"/>
</dbReference>
<dbReference type="SMART" id="SM00448">
    <property type="entry name" value="REC"/>
    <property type="match status" value="1"/>
</dbReference>
<keyword evidence="5 11" id="KW-0597">Phosphoprotein</keyword>
<feature type="domain" description="Response regulatory" evidence="14">
    <location>
        <begin position="848"/>
        <end position="964"/>
    </location>
</feature>
<organism evidence="17 18">
    <name type="scientific">Desulfocucumis palustris</name>
    <dbReference type="NCBI Taxonomy" id="1898651"/>
    <lineage>
        <taxon>Bacteria</taxon>
        <taxon>Bacillati</taxon>
        <taxon>Bacillota</taxon>
        <taxon>Clostridia</taxon>
        <taxon>Eubacteriales</taxon>
        <taxon>Desulfocucumaceae</taxon>
        <taxon>Desulfocucumis</taxon>
    </lineage>
</organism>
<dbReference type="Pfam" id="PF02895">
    <property type="entry name" value="H-kinase_dim"/>
    <property type="match status" value="1"/>
</dbReference>
<feature type="region of interest" description="Disordered" evidence="12">
    <location>
        <begin position="126"/>
        <end position="150"/>
    </location>
</feature>
<dbReference type="InterPro" id="IPR004105">
    <property type="entry name" value="CheA-like_dim"/>
</dbReference>
<keyword evidence="18" id="KW-1185">Reference proteome</keyword>
<dbReference type="InterPro" id="IPR003594">
    <property type="entry name" value="HATPase_dom"/>
</dbReference>
<feature type="domain" description="HPt" evidence="16">
    <location>
        <begin position="1"/>
        <end position="103"/>
    </location>
</feature>
<dbReference type="InterPro" id="IPR051315">
    <property type="entry name" value="Bact_Chemotaxis_CheA"/>
</dbReference>
<evidence type="ECO:0000256" key="3">
    <source>
        <dbReference type="ARBA" id="ARBA00018672"/>
    </source>
</evidence>
<keyword evidence="7 17" id="KW-0418">Kinase</keyword>
<evidence type="ECO:0000256" key="7">
    <source>
        <dbReference type="ARBA" id="ARBA00022777"/>
    </source>
</evidence>
<dbReference type="InterPro" id="IPR036061">
    <property type="entry name" value="CheW-like_dom_sf"/>
</dbReference>
<dbReference type="CDD" id="cd00088">
    <property type="entry name" value="HPT"/>
    <property type="match status" value="1"/>
</dbReference>
<dbReference type="AlphaFoldDB" id="A0A2L2XD03"/>
<dbReference type="PROSITE" id="PS50894">
    <property type="entry name" value="HPT"/>
    <property type="match status" value="1"/>
</dbReference>
<dbReference type="SUPFAM" id="SSF50341">
    <property type="entry name" value="CheW-like"/>
    <property type="match status" value="2"/>
</dbReference>
<feature type="domain" description="CheW-like" evidence="15">
    <location>
        <begin position="699"/>
        <end position="832"/>
    </location>
</feature>
<reference evidence="18" key="1">
    <citation type="submission" date="2018-02" db="EMBL/GenBank/DDBJ databases">
        <title>Genome sequence of Desulfocucumis palustris strain NAW-5.</title>
        <authorList>
            <person name="Watanabe M."/>
            <person name="Kojima H."/>
            <person name="Fukui M."/>
        </authorList>
    </citation>
    <scope>NUCLEOTIDE SEQUENCE [LARGE SCALE GENOMIC DNA]</scope>
    <source>
        <strain evidence="18">NAW-5</strain>
    </source>
</reference>
<dbReference type="GO" id="GO:0005737">
    <property type="term" value="C:cytoplasm"/>
    <property type="evidence" value="ECO:0007669"/>
    <property type="project" value="InterPro"/>
</dbReference>
<dbReference type="InterPro" id="IPR011006">
    <property type="entry name" value="CheY-like_superfamily"/>
</dbReference>
<gene>
    <name evidence="17" type="ORF">DCCM_0297</name>
</gene>
<keyword evidence="4" id="KW-0145">Chemotaxis</keyword>
<keyword evidence="8" id="KW-0902">Two-component regulatory system</keyword>
<dbReference type="CDD" id="cd16916">
    <property type="entry name" value="HATPase_CheA-like"/>
    <property type="match status" value="1"/>
</dbReference>
<dbReference type="InterPro" id="IPR037006">
    <property type="entry name" value="CheA-like_homodim_sf"/>
</dbReference>
<dbReference type="SUPFAM" id="SSF52172">
    <property type="entry name" value="CheY-like"/>
    <property type="match status" value="1"/>
</dbReference>
<dbReference type="Gene3D" id="2.40.50.180">
    <property type="entry name" value="CheA-289, Domain 4"/>
    <property type="match status" value="1"/>
</dbReference>
<evidence type="ECO:0000256" key="2">
    <source>
        <dbReference type="ARBA" id="ARBA00012438"/>
    </source>
</evidence>
<dbReference type="EMBL" id="BFAV01000018">
    <property type="protein sequence ID" value="GBF32106.1"/>
    <property type="molecule type" value="Genomic_DNA"/>
</dbReference>
<dbReference type="SMART" id="SM00387">
    <property type="entry name" value="HATPase_c"/>
    <property type="match status" value="1"/>
</dbReference>
<dbReference type="PROSITE" id="PS50109">
    <property type="entry name" value="HIS_KIN"/>
    <property type="match status" value="1"/>
</dbReference>
<dbReference type="PROSITE" id="PS50110">
    <property type="entry name" value="RESPONSE_REGULATORY"/>
    <property type="match status" value="1"/>
</dbReference>
<dbReference type="InterPro" id="IPR005467">
    <property type="entry name" value="His_kinase_dom"/>
</dbReference>
<evidence type="ECO:0000256" key="11">
    <source>
        <dbReference type="PROSITE-ProRule" id="PRU00169"/>
    </source>
</evidence>
<evidence type="ECO:0000256" key="12">
    <source>
        <dbReference type="SAM" id="MobiDB-lite"/>
    </source>
</evidence>
<dbReference type="Pfam" id="PF02518">
    <property type="entry name" value="HATPase_c"/>
    <property type="match status" value="1"/>
</dbReference>
<dbReference type="OrthoDB" id="9803176at2"/>